<sequence>MPVPQDVSLTEKVEGVVGGTPVDEELERILKARLVELAVMQQRKLMLSLEQSRREILETVSECLAKARGEEEAEVSGARTERGVSWAGINHAISEWDVQELDPRDSVYDTQDLEDLAAVGKVDTSNCYQWLRLKLAKIEHSCLDVMVSLLIALNTIVMMLSHQQMGHEAAKTVGEYDSSMANFDISQDTFTRCEQVFAVIFFLELSARLIIHGCKYLKSVLNFFDALLVVISLVDMLILQPLLDSGGVNLVILRFLRIIKLARTLRALRSMRLFTGLRVLVAAVSSFLPSLFWSMFFLTIFIILGGLLVGTSLIDFIHDESQDLEVRRWVWQRYGTSYRATYTMFQVTFAGCWPSYVNPLFDNVSMWYALFFCIYVTFVVFAVMRVITAIFLKETLDAAGEDHEVVMSEKEATKKKYLRKLERIFHEMDVSGDGLVSEEEFKSMMEDENVKKYLVFLEVDLNESHSLFHMMADEDGQVSYTRFMDGMNRAKGLAKAADILCIRHDLEKLRKDIKLVKALSGHGLSEEEINAYQAACRHLSMSPWKSNSGRR</sequence>
<dbReference type="Gene3D" id="1.10.287.70">
    <property type="match status" value="1"/>
</dbReference>
<accession>A0ABP0KZC6</accession>
<dbReference type="InterPro" id="IPR018247">
    <property type="entry name" value="EF_Hand_1_Ca_BS"/>
</dbReference>
<dbReference type="SUPFAM" id="SSF47473">
    <property type="entry name" value="EF-hand"/>
    <property type="match status" value="1"/>
</dbReference>
<dbReference type="EMBL" id="CAXAMM010013525">
    <property type="protein sequence ID" value="CAK9031580.1"/>
    <property type="molecule type" value="Genomic_DNA"/>
</dbReference>
<name>A0ABP0KZC6_9DINO</name>
<keyword evidence="1" id="KW-0406">Ion transport</keyword>
<dbReference type="Pfam" id="PF00036">
    <property type="entry name" value="EF-hand_1"/>
    <property type="match status" value="1"/>
</dbReference>
<keyword evidence="1" id="KW-0407">Ion channel</keyword>
<dbReference type="Gene3D" id="1.20.120.350">
    <property type="entry name" value="Voltage-gated potassium channels. Chain C"/>
    <property type="match status" value="1"/>
</dbReference>
<dbReference type="SMART" id="SM00054">
    <property type="entry name" value="EFh"/>
    <property type="match status" value="1"/>
</dbReference>
<dbReference type="SUPFAM" id="SSF81324">
    <property type="entry name" value="Voltage-gated potassium channels"/>
    <property type="match status" value="1"/>
</dbReference>
<organism evidence="1 2">
    <name type="scientific">Durusdinium trenchii</name>
    <dbReference type="NCBI Taxonomy" id="1381693"/>
    <lineage>
        <taxon>Eukaryota</taxon>
        <taxon>Sar</taxon>
        <taxon>Alveolata</taxon>
        <taxon>Dinophyceae</taxon>
        <taxon>Suessiales</taxon>
        <taxon>Symbiodiniaceae</taxon>
        <taxon>Durusdinium</taxon>
    </lineage>
</organism>
<keyword evidence="1" id="KW-0813">Transport</keyword>
<proteinExistence type="predicted"/>
<evidence type="ECO:0000313" key="2">
    <source>
        <dbReference type="Proteomes" id="UP001642464"/>
    </source>
</evidence>
<dbReference type="Pfam" id="PF00520">
    <property type="entry name" value="Ion_trans"/>
    <property type="match status" value="1"/>
</dbReference>
<dbReference type="PANTHER" id="PTHR10037">
    <property type="entry name" value="VOLTAGE-GATED CATION CHANNEL CALCIUM AND SODIUM"/>
    <property type="match status" value="1"/>
</dbReference>
<reference evidence="1 2" key="1">
    <citation type="submission" date="2024-02" db="EMBL/GenBank/DDBJ databases">
        <authorList>
            <person name="Chen Y."/>
            <person name="Shah S."/>
            <person name="Dougan E. K."/>
            <person name="Thang M."/>
            <person name="Chan C."/>
        </authorList>
    </citation>
    <scope>NUCLEOTIDE SEQUENCE [LARGE SCALE GENOMIC DNA]</scope>
</reference>
<protein>
    <submittedName>
        <fullName evidence="1">Sodium channel protein para (Protein paralytic) (Sodium channel 1) (DmNav1)</fullName>
    </submittedName>
</protein>
<dbReference type="InterPro" id="IPR027359">
    <property type="entry name" value="Volt_channel_dom_sf"/>
</dbReference>
<dbReference type="Proteomes" id="UP001642464">
    <property type="component" value="Unassembled WGS sequence"/>
</dbReference>
<dbReference type="InterPro" id="IPR005821">
    <property type="entry name" value="Ion_trans_dom"/>
</dbReference>
<dbReference type="InterPro" id="IPR011992">
    <property type="entry name" value="EF-hand-dom_pair"/>
</dbReference>
<dbReference type="PROSITE" id="PS00018">
    <property type="entry name" value="EF_HAND_1"/>
    <property type="match status" value="1"/>
</dbReference>
<dbReference type="PROSITE" id="PS50222">
    <property type="entry name" value="EF_HAND_2"/>
    <property type="match status" value="1"/>
</dbReference>
<dbReference type="PANTHER" id="PTHR10037:SF62">
    <property type="entry name" value="SODIUM CHANNEL PROTEIN 60E"/>
    <property type="match status" value="1"/>
</dbReference>
<comment type="caution">
    <text evidence="1">The sequence shown here is derived from an EMBL/GenBank/DDBJ whole genome shotgun (WGS) entry which is preliminary data.</text>
</comment>
<keyword evidence="2" id="KW-1185">Reference proteome</keyword>
<gene>
    <name evidence="1" type="ORF">SCF082_LOCUS19698</name>
</gene>
<dbReference type="InterPro" id="IPR043203">
    <property type="entry name" value="VGCC_Ca_Na"/>
</dbReference>
<dbReference type="Gene3D" id="1.10.238.10">
    <property type="entry name" value="EF-hand"/>
    <property type="match status" value="1"/>
</dbReference>
<dbReference type="GO" id="GO:0034220">
    <property type="term" value="P:monoatomic ion transmembrane transport"/>
    <property type="evidence" value="ECO:0007669"/>
    <property type="project" value="UniProtKB-KW"/>
</dbReference>
<dbReference type="InterPro" id="IPR002048">
    <property type="entry name" value="EF_hand_dom"/>
</dbReference>
<evidence type="ECO:0000313" key="1">
    <source>
        <dbReference type="EMBL" id="CAK9031580.1"/>
    </source>
</evidence>